<organism evidence="2 3">
    <name type="scientific">Globodera rostochiensis</name>
    <name type="common">Golden nematode worm</name>
    <name type="synonym">Heterodera rostochiensis</name>
    <dbReference type="NCBI Taxonomy" id="31243"/>
    <lineage>
        <taxon>Eukaryota</taxon>
        <taxon>Metazoa</taxon>
        <taxon>Ecdysozoa</taxon>
        <taxon>Nematoda</taxon>
        <taxon>Chromadorea</taxon>
        <taxon>Rhabditida</taxon>
        <taxon>Tylenchina</taxon>
        <taxon>Tylenchomorpha</taxon>
        <taxon>Tylenchoidea</taxon>
        <taxon>Heteroderidae</taxon>
        <taxon>Heteroderinae</taxon>
        <taxon>Globodera</taxon>
    </lineage>
</organism>
<name>A0A914GY53_GLORO</name>
<proteinExistence type="predicted"/>
<dbReference type="Gene3D" id="4.10.60.10">
    <property type="entry name" value="Zinc finger, CCHC-type"/>
    <property type="match status" value="1"/>
</dbReference>
<dbReference type="WBParaSite" id="Gr19_v10_g12281.t1">
    <property type="protein sequence ID" value="Gr19_v10_g12281.t1"/>
    <property type="gene ID" value="Gr19_v10_g12281"/>
</dbReference>
<reference evidence="3" key="1">
    <citation type="submission" date="2022-11" db="UniProtKB">
        <authorList>
            <consortium name="WormBaseParasite"/>
        </authorList>
    </citation>
    <scope>IDENTIFICATION</scope>
</reference>
<protein>
    <submittedName>
        <fullName evidence="3">CCHC-type domain-containing protein</fullName>
    </submittedName>
</protein>
<dbReference type="AlphaFoldDB" id="A0A914GY53"/>
<feature type="compositionally biased region" description="Low complexity" evidence="1">
    <location>
        <begin position="161"/>
        <end position="178"/>
    </location>
</feature>
<evidence type="ECO:0000313" key="2">
    <source>
        <dbReference type="Proteomes" id="UP000887572"/>
    </source>
</evidence>
<sequence>MQMKQAKQCEMCLRNHARGQCCRCWGYGHATSRCPTGGGSSNETGGKRCMACRTENHTVAECWFLDGWINRAAAMGMQAPDGLKLGARYCFACFEAGHTLVQCSSWARAEYLAELDLNALTQRHQTGHWVEADGSTRPFAPSCWTTRAPYNVIWPPVTPLQAAARPPPQQRRVPVPLRGRYQNGMPMPLRPRVGQPPARTSPGGSDGTNSAVCGRGRIFGCVGVCRGSRYGTINDTIIAPPPSREEAQDTRAAAHFVYTPAAVSKRVNQILVQLFEQ</sequence>
<evidence type="ECO:0000256" key="1">
    <source>
        <dbReference type="SAM" id="MobiDB-lite"/>
    </source>
</evidence>
<accession>A0A914GY53</accession>
<feature type="region of interest" description="Disordered" evidence="1">
    <location>
        <begin position="161"/>
        <end position="210"/>
    </location>
</feature>
<keyword evidence="2" id="KW-1185">Reference proteome</keyword>
<dbReference type="Proteomes" id="UP000887572">
    <property type="component" value="Unplaced"/>
</dbReference>
<evidence type="ECO:0000313" key="3">
    <source>
        <dbReference type="WBParaSite" id="Gr19_v10_g12281.t1"/>
    </source>
</evidence>